<evidence type="ECO:0000313" key="6">
    <source>
        <dbReference type="Proteomes" id="UP000018895"/>
    </source>
</evidence>
<dbReference type="InterPro" id="IPR058928">
    <property type="entry name" value="EsxC"/>
</dbReference>
<evidence type="ECO:0000256" key="1">
    <source>
        <dbReference type="ARBA" id="ARBA00004613"/>
    </source>
</evidence>
<keyword evidence="6" id="KW-1185">Reference proteome</keyword>
<keyword evidence="3" id="KW-0843">Virulence</keyword>
<evidence type="ECO:0000256" key="2">
    <source>
        <dbReference type="ARBA" id="ARBA00022525"/>
    </source>
</evidence>
<dbReference type="Pfam" id="PF26323">
    <property type="entry name" value="EsxC"/>
    <property type="match status" value="1"/>
</dbReference>
<accession>W4QDT5</accession>
<reference evidence="5" key="1">
    <citation type="journal article" date="2014" name="Genome Announc.">
        <title>Draft Genome Sequences of Three Alkaliphilic Bacillus Strains, Bacillus wakoensis JCM 9140T, Bacillus akibai JCM 9157T, and Bacillus hemicellulosilyticus JCM 9152T.</title>
        <authorList>
            <person name="Yuki M."/>
            <person name="Oshima K."/>
            <person name="Suda W."/>
            <person name="Oshida Y."/>
            <person name="Kitamura K."/>
            <person name="Iida T."/>
            <person name="Hattori M."/>
            <person name="Ohkuma M."/>
        </authorList>
    </citation>
    <scope>NUCLEOTIDE SEQUENCE [LARGE SCALE GENOMIC DNA]</scope>
    <source>
        <strain evidence="5">JCM 9152</strain>
    </source>
</reference>
<proteinExistence type="inferred from homology"/>
<comment type="similarity">
    <text evidence="4">Belongs to the EsxC family.</text>
</comment>
<comment type="subcellular location">
    <subcellularLocation>
        <location evidence="1">Secreted</location>
    </subcellularLocation>
</comment>
<dbReference type="STRING" id="1236971.JCM9152_870"/>
<evidence type="ECO:0000256" key="4">
    <source>
        <dbReference type="ARBA" id="ARBA00093779"/>
    </source>
</evidence>
<comment type="caution">
    <text evidence="5">The sequence shown here is derived from an EMBL/GenBank/DDBJ whole genome shotgun (WGS) entry which is preliminary data.</text>
</comment>
<organism evidence="5 6">
    <name type="scientific">Halalkalibacter hemicellulosilyticusJCM 9152</name>
    <dbReference type="NCBI Taxonomy" id="1236971"/>
    <lineage>
        <taxon>Bacteria</taxon>
        <taxon>Bacillati</taxon>
        <taxon>Bacillota</taxon>
        <taxon>Bacilli</taxon>
        <taxon>Bacillales</taxon>
        <taxon>Bacillaceae</taxon>
        <taxon>Halalkalibacter</taxon>
    </lineage>
</organism>
<keyword evidence="2" id="KW-0964">Secreted</keyword>
<dbReference type="AlphaFoldDB" id="W4QDT5"/>
<dbReference type="EMBL" id="BAUU01000005">
    <property type="protein sequence ID" value="GAE29509.1"/>
    <property type="molecule type" value="Genomic_DNA"/>
</dbReference>
<sequence length="113" mass="13814">MFNWFKTDTEIKRDEYWKLYERLQDAKNDHDRIVRDAESAYSSYRNAVPFLSENVIPSNDFTPARRRLNDDFNQYLNDEKAKRTDLVRAINRAYDQYLHYRNQAIREEQEAKK</sequence>
<dbReference type="RefSeq" id="WP_035341226.1">
    <property type="nucleotide sequence ID" value="NZ_BAUU01000005.1"/>
</dbReference>
<protein>
    <submittedName>
        <fullName evidence="5">Uncharacterized protein</fullName>
    </submittedName>
</protein>
<name>W4QDT5_9BACI</name>
<gene>
    <name evidence="5" type="ORF">JCM9152_870</name>
</gene>
<dbReference type="OrthoDB" id="2941170at2"/>
<evidence type="ECO:0000313" key="5">
    <source>
        <dbReference type="EMBL" id="GAE29509.1"/>
    </source>
</evidence>
<dbReference type="Proteomes" id="UP000018895">
    <property type="component" value="Unassembled WGS sequence"/>
</dbReference>
<evidence type="ECO:0000256" key="3">
    <source>
        <dbReference type="ARBA" id="ARBA00023026"/>
    </source>
</evidence>